<feature type="region of interest" description="Disordered" evidence="1">
    <location>
        <begin position="1"/>
        <end position="29"/>
    </location>
</feature>
<organism evidence="4 5">
    <name type="scientific">Pseudokineococcus lusitanus</name>
    <dbReference type="NCBI Taxonomy" id="763993"/>
    <lineage>
        <taxon>Bacteria</taxon>
        <taxon>Bacillati</taxon>
        <taxon>Actinomycetota</taxon>
        <taxon>Actinomycetes</taxon>
        <taxon>Kineosporiales</taxon>
        <taxon>Kineosporiaceae</taxon>
        <taxon>Pseudokineococcus</taxon>
    </lineage>
</organism>
<feature type="domain" description="VanZ-like" evidence="3">
    <location>
        <begin position="72"/>
        <end position="154"/>
    </location>
</feature>
<keyword evidence="2" id="KW-0472">Membrane</keyword>
<dbReference type="InParanoid" id="A0A3N1G9Q7"/>
<gene>
    <name evidence="4" type="ORF">EDC03_2901</name>
</gene>
<proteinExistence type="predicted"/>
<evidence type="ECO:0000259" key="3">
    <source>
        <dbReference type="Pfam" id="PF04892"/>
    </source>
</evidence>
<dbReference type="Proteomes" id="UP000276232">
    <property type="component" value="Unassembled WGS sequence"/>
</dbReference>
<protein>
    <submittedName>
        <fullName evidence="4">VanZ like protein</fullName>
    </submittedName>
</protein>
<dbReference type="InterPro" id="IPR006976">
    <property type="entry name" value="VanZ-like"/>
</dbReference>
<evidence type="ECO:0000256" key="1">
    <source>
        <dbReference type="SAM" id="MobiDB-lite"/>
    </source>
</evidence>
<evidence type="ECO:0000313" key="4">
    <source>
        <dbReference type="EMBL" id="ROP26973.1"/>
    </source>
</evidence>
<keyword evidence="2" id="KW-0812">Transmembrane</keyword>
<feature type="transmembrane region" description="Helical" evidence="2">
    <location>
        <begin position="80"/>
        <end position="97"/>
    </location>
</feature>
<dbReference type="Pfam" id="PF04892">
    <property type="entry name" value="VanZ"/>
    <property type="match status" value="1"/>
</dbReference>
<dbReference type="RefSeq" id="WP_123380978.1">
    <property type="nucleotide sequence ID" value="NZ_RJKN01000008.1"/>
</dbReference>
<keyword evidence="2" id="KW-1133">Transmembrane helix</keyword>
<name>A0A3N1G9Q7_9ACTN</name>
<dbReference type="AlphaFoldDB" id="A0A3N1G9Q7"/>
<sequence length="189" mass="18199">MTDPTGTAVPPGPSTGGGPAAGTSAPASSGRRRAATSALVAALAATAVLTLSPTGAGWTWAPPVEELRWYAAGLGRPGTLVQLLGNLLLLVPAALAASRLRPGPAHVPALVASAAGVAVAVEVLQLVTAAGRVVSPVDALLNTAGAAAAVVVAAAVTVPSRRRRAPGDGPRGPAPAPVAHGRSPVTSPG</sequence>
<accession>A0A3N1G9Q7</accession>
<feature type="transmembrane region" description="Helical" evidence="2">
    <location>
        <begin position="139"/>
        <end position="158"/>
    </location>
</feature>
<feature type="region of interest" description="Disordered" evidence="1">
    <location>
        <begin position="161"/>
        <end position="189"/>
    </location>
</feature>
<dbReference type="EMBL" id="RJKN01000008">
    <property type="protein sequence ID" value="ROP26973.1"/>
    <property type="molecule type" value="Genomic_DNA"/>
</dbReference>
<feature type="transmembrane region" description="Helical" evidence="2">
    <location>
        <begin position="109"/>
        <end position="127"/>
    </location>
</feature>
<comment type="caution">
    <text evidence="4">The sequence shown here is derived from an EMBL/GenBank/DDBJ whole genome shotgun (WGS) entry which is preliminary data.</text>
</comment>
<feature type="transmembrane region" description="Helical" evidence="2">
    <location>
        <begin position="38"/>
        <end position="60"/>
    </location>
</feature>
<reference evidence="4 5" key="1">
    <citation type="journal article" date="2015" name="Stand. Genomic Sci.">
        <title>Genomic Encyclopedia of Bacterial and Archaeal Type Strains, Phase III: the genomes of soil and plant-associated and newly described type strains.</title>
        <authorList>
            <person name="Whitman W.B."/>
            <person name="Woyke T."/>
            <person name="Klenk H.P."/>
            <person name="Zhou Y."/>
            <person name="Lilburn T.G."/>
            <person name="Beck B.J."/>
            <person name="De Vos P."/>
            <person name="Vandamme P."/>
            <person name="Eisen J.A."/>
            <person name="Garrity G."/>
            <person name="Hugenholtz P."/>
            <person name="Kyrpides N.C."/>
        </authorList>
    </citation>
    <scope>NUCLEOTIDE SEQUENCE [LARGE SCALE GENOMIC DNA]</scope>
    <source>
        <strain evidence="4 5">CECT 7306</strain>
    </source>
</reference>
<keyword evidence="5" id="KW-1185">Reference proteome</keyword>
<evidence type="ECO:0000313" key="5">
    <source>
        <dbReference type="Proteomes" id="UP000276232"/>
    </source>
</evidence>
<evidence type="ECO:0000256" key="2">
    <source>
        <dbReference type="SAM" id="Phobius"/>
    </source>
</evidence>